<dbReference type="PROSITE" id="PS51762">
    <property type="entry name" value="GH16_2"/>
    <property type="match status" value="1"/>
</dbReference>
<reference evidence="3" key="1">
    <citation type="journal article" date="2020" name="Stud. Mycol.">
        <title>101 Dothideomycetes genomes: a test case for predicting lifestyles and emergence of pathogens.</title>
        <authorList>
            <person name="Haridas S."/>
            <person name="Albert R."/>
            <person name="Binder M."/>
            <person name="Bloem J."/>
            <person name="Labutti K."/>
            <person name="Salamov A."/>
            <person name="Andreopoulos B."/>
            <person name="Baker S."/>
            <person name="Barry K."/>
            <person name="Bills G."/>
            <person name="Bluhm B."/>
            <person name="Cannon C."/>
            <person name="Castanera R."/>
            <person name="Culley D."/>
            <person name="Daum C."/>
            <person name="Ezra D."/>
            <person name="Gonzalez J."/>
            <person name="Henrissat B."/>
            <person name="Kuo A."/>
            <person name="Liang C."/>
            <person name="Lipzen A."/>
            <person name="Lutzoni F."/>
            <person name="Magnuson J."/>
            <person name="Mondo S."/>
            <person name="Nolan M."/>
            <person name="Ohm R."/>
            <person name="Pangilinan J."/>
            <person name="Park H.-J."/>
            <person name="Ramirez L."/>
            <person name="Alfaro M."/>
            <person name="Sun H."/>
            <person name="Tritt A."/>
            <person name="Yoshinaga Y."/>
            <person name="Zwiers L.-H."/>
            <person name="Turgeon B."/>
            <person name="Goodwin S."/>
            <person name="Spatafora J."/>
            <person name="Crous P."/>
            <person name="Grigoriev I."/>
        </authorList>
    </citation>
    <scope>NUCLEOTIDE SEQUENCE</scope>
    <source>
        <strain evidence="3">CBS 123094</strain>
    </source>
</reference>
<dbReference type="SUPFAM" id="SSF49899">
    <property type="entry name" value="Concanavalin A-like lectins/glucanases"/>
    <property type="match status" value="1"/>
</dbReference>
<dbReference type="Proteomes" id="UP000799779">
    <property type="component" value="Unassembled WGS sequence"/>
</dbReference>
<dbReference type="Gene3D" id="2.60.120.200">
    <property type="match status" value="1"/>
</dbReference>
<proteinExistence type="predicted"/>
<accession>A0A6A5X515</accession>
<dbReference type="InterPro" id="IPR000757">
    <property type="entry name" value="Beta-glucanase-like"/>
</dbReference>
<evidence type="ECO:0000313" key="3">
    <source>
        <dbReference type="EMBL" id="KAF2008019.1"/>
    </source>
</evidence>
<evidence type="ECO:0000259" key="2">
    <source>
        <dbReference type="PROSITE" id="PS51762"/>
    </source>
</evidence>
<dbReference type="Pfam" id="PF26113">
    <property type="entry name" value="GH16_XgeA"/>
    <property type="match status" value="1"/>
</dbReference>
<protein>
    <submittedName>
        <fullName evidence="3">Glycoside hydrolase family 16 protein</fullName>
    </submittedName>
</protein>
<organism evidence="3 4">
    <name type="scientific">Amniculicola lignicola CBS 123094</name>
    <dbReference type="NCBI Taxonomy" id="1392246"/>
    <lineage>
        <taxon>Eukaryota</taxon>
        <taxon>Fungi</taxon>
        <taxon>Dikarya</taxon>
        <taxon>Ascomycota</taxon>
        <taxon>Pezizomycotina</taxon>
        <taxon>Dothideomycetes</taxon>
        <taxon>Pleosporomycetidae</taxon>
        <taxon>Pleosporales</taxon>
        <taxon>Amniculicolaceae</taxon>
        <taxon>Amniculicola</taxon>
    </lineage>
</organism>
<feature type="domain" description="GH16" evidence="2">
    <location>
        <begin position="8"/>
        <end position="294"/>
    </location>
</feature>
<name>A0A6A5X515_9PLEO</name>
<keyword evidence="4" id="KW-1185">Reference proteome</keyword>
<evidence type="ECO:0000256" key="1">
    <source>
        <dbReference type="SAM" id="MobiDB-lite"/>
    </source>
</evidence>
<keyword evidence="3" id="KW-0378">Hydrolase</keyword>
<dbReference type="EMBL" id="ML977556">
    <property type="protein sequence ID" value="KAF2008019.1"/>
    <property type="molecule type" value="Genomic_DNA"/>
</dbReference>
<evidence type="ECO:0000313" key="4">
    <source>
        <dbReference type="Proteomes" id="UP000799779"/>
    </source>
</evidence>
<sequence>MNSKPTSPQPQGQPPPLPINRPQSFSNATSAPAPPHNDNLKVYWKPSLDQATPVSTSFNHELGAHGWGNNESQNYVASPQNSFHTPANQLVVRAIAQNGSYTSARLTSHQKLSRPKGYLEAKILAPCAEGVWPAFWMLPADPFKWPTDGEIDIMETWNNELKNHSCLHWGNFDGPDHDKHRVMETSIPDMAYKDHVYGFSWIEEEGIPDFRGRLIWYIDGRPIMRGYIPLGTRRMEDFRLLINVAMGGNVCQGRLPREGMYDLVVSDLKFCEEPVGGWSSFESSWNSAPEGKTM</sequence>
<dbReference type="PANTHER" id="PTHR10963:SF53">
    <property type="entry name" value="GH16 DOMAIN-CONTAINING PROTEIN"/>
    <property type="match status" value="1"/>
</dbReference>
<gene>
    <name evidence="3" type="ORF">P154DRAFT_453426</name>
</gene>
<dbReference type="OrthoDB" id="192832at2759"/>
<dbReference type="PANTHER" id="PTHR10963">
    <property type="entry name" value="GLYCOSYL HYDROLASE-RELATED"/>
    <property type="match status" value="1"/>
</dbReference>
<dbReference type="GO" id="GO:0004553">
    <property type="term" value="F:hydrolase activity, hydrolyzing O-glycosyl compounds"/>
    <property type="evidence" value="ECO:0007669"/>
    <property type="project" value="InterPro"/>
</dbReference>
<feature type="compositionally biased region" description="Pro residues" evidence="1">
    <location>
        <begin position="7"/>
        <end position="19"/>
    </location>
</feature>
<dbReference type="InterPro" id="IPR013320">
    <property type="entry name" value="ConA-like_dom_sf"/>
</dbReference>
<feature type="region of interest" description="Disordered" evidence="1">
    <location>
        <begin position="1"/>
        <end position="41"/>
    </location>
</feature>
<dbReference type="GO" id="GO:0005975">
    <property type="term" value="P:carbohydrate metabolic process"/>
    <property type="evidence" value="ECO:0007669"/>
    <property type="project" value="InterPro"/>
</dbReference>
<dbReference type="AlphaFoldDB" id="A0A6A5X515"/>
<dbReference type="InterPro" id="IPR050546">
    <property type="entry name" value="Glycosyl_Hydrlase_16"/>
</dbReference>
<dbReference type="CDD" id="cd08023">
    <property type="entry name" value="GH16_laminarinase_like"/>
    <property type="match status" value="1"/>
</dbReference>